<feature type="transmembrane region" description="Helical" evidence="5">
    <location>
        <begin position="136"/>
        <end position="157"/>
    </location>
</feature>
<feature type="transmembrane region" description="Helical" evidence="5">
    <location>
        <begin position="169"/>
        <end position="190"/>
    </location>
</feature>
<keyword evidence="3 5" id="KW-1133">Transmembrane helix</keyword>
<name>A0A7C9MRI9_9RHOB</name>
<keyword evidence="7" id="KW-1185">Reference proteome</keyword>
<keyword evidence="4 5" id="KW-0472">Membrane</keyword>
<gene>
    <name evidence="6" type="ORF">GQ651_10920</name>
</gene>
<feature type="transmembrane region" description="Helical" evidence="5">
    <location>
        <begin position="196"/>
        <end position="218"/>
    </location>
</feature>
<accession>A0A7C9MRI9</accession>
<reference evidence="6 7" key="2">
    <citation type="submission" date="2020-03" db="EMBL/GenBank/DDBJ databases">
        <title>Kangsaoukella pontilimi gen. nov., sp. nov., a new member of the family Rhodobacteraceae isolated from a tidal mudflat.</title>
        <authorList>
            <person name="Kim I.S."/>
        </authorList>
    </citation>
    <scope>NUCLEOTIDE SEQUENCE [LARGE SCALE GENOMIC DNA]</scope>
    <source>
        <strain evidence="6 7">GH1-50</strain>
    </source>
</reference>
<feature type="transmembrane region" description="Helical" evidence="5">
    <location>
        <begin position="6"/>
        <end position="26"/>
    </location>
</feature>
<dbReference type="InterPro" id="IPR002657">
    <property type="entry name" value="BilAc:Na_symport/Acr3"/>
</dbReference>
<organism evidence="6 7">
    <name type="scientific">Kangsaoukella pontilimi</name>
    <dbReference type="NCBI Taxonomy" id="2691042"/>
    <lineage>
        <taxon>Bacteria</taxon>
        <taxon>Pseudomonadati</taxon>
        <taxon>Pseudomonadota</taxon>
        <taxon>Alphaproteobacteria</taxon>
        <taxon>Rhodobacterales</taxon>
        <taxon>Paracoccaceae</taxon>
        <taxon>Kangsaoukella</taxon>
    </lineage>
</organism>
<dbReference type="Gene3D" id="1.20.1530.20">
    <property type="match status" value="1"/>
</dbReference>
<keyword evidence="2 5" id="KW-0812">Transmembrane</keyword>
<evidence type="ECO:0000256" key="5">
    <source>
        <dbReference type="SAM" id="Phobius"/>
    </source>
</evidence>
<feature type="transmembrane region" description="Helical" evidence="5">
    <location>
        <begin position="264"/>
        <end position="283"/>
    </location>
</feature>
<proteinExistence type="predicted"/>
<feature type="transmembrane region" description="Helical" evidence="5">
    <location>
        <begin position="38"/>
        <end position="61"/>
    </location>
</feature>
<dbReference type="PANTHER" id="PTHR10361">
    <property type="entry name" value="SODIUM-BILE ACID COTRANSPORTER"/>
    <property type="match status" value="1"/>
</dbReference>
<dbReference type="EMBL" id="WUPT01000002">
    <property type="protein sequence ID" value="MXQ08357.1"/>
    <property type="molecule type" value="Genomic_DNA"/>
</dbReference>
<dbReference type="InterPro" id="IPR004710">
    <property type="entry name" value="Bilac:Na_transpt"/>
</dbReference>
<feature type="transmembrane region" description="Helical" evidence="5">
    <location>
        <begin position="67"/>
        <end position="87"/>
    </location>
</feature>
<dbReference type="Pfam" id="PF01758">
    <property type="entry name" value="SBF"/>
    <property type="match status" value="1"/>
</dbReference>
<evidence type="ECO:0000313" key="6">
    <source>
        <dbReference type="EMBL" id="MXQ08357.1"/>
    </source>
</evidence>
<dbReference type="PANTHER" id="PTHR10361:SF24">
    <property type="entry name" value="P3 PROTEIN"/>
    <property type="match status" value="1"/>
</dbReference>
<evidence type="ECO:0000256" key="2">
    <source>
        <dbReference type="ARBA" id="ARBA00022692"/>
    </source>
</evidence>
<dbReference type="RefSeq" id="WP_160764288.1">
    <property type="nucleotide sequence ID" value="NZ_WUPT01000002.1"/>
</dbReference>
<comment type="subcellular location">
    <subcellularLocation>
        <location evidence="1">Membrane</location>
        <topology evidence="1">Multi-pass membrane protein</topology>
    </subcellularLocation>
</comment>
<sequence length="294" mass="30202">MDVFVGALLPLAVVVIMFSLGLGLTGSDFRRIARRPRAFFIGALNQVVLLPVVGYVIILLFGFTAETAVGIMILAACPGGAASNIITKLAGWDVALSVTLTASFSLTCVLTIPFVLDFAVGAFMGEAAPDIDILSTALTAFLLTALPISLGMICSAAAPSATTALAPGLGRVAVLLFAGVIAGAIFSNWQVVTENFARLGLGLFALVAALSVIGFGLSRLLKASDREAKTIAIETGVQNGALALAIAGLLVVNGPTFNAYAIPAALYSVVWLGTALPAFLLLARSSPAKIRRQP</sequence>
<feature type="transmembrane region" description="Helical" evidence="5">
    <location>
        <begin position="94"/>
        <end position="116"/>
    </location>
</feature>
<dbReference type="AlphaFoldDB" id="A0A7C9MRI9"/>
<dbReference type="GO" id="GO:0016020">
    <property type="term" value="C:membrane"/>
    <property type="evidence" value="ECO:0007669"/>
    <property type="project" value="UniProtKB-SubCell"/>
</dbReference>
<evidence type="ECO:0000313" key="7">
    <source>
        <dbReference type="Proteomes" id="UP000480350"/>
    </source>
</evidence>
<dbReference type="InterPro" id="IPR038770">
    <property type="entry name" value="Na+/solute_symporter_sf"/>
</dbReference>
<protein>
    <submittedName>
        <fullName evidence="6">Bile acid:sodium symporter family protein</fullName>
    </submittedName>
</protein>
<evidence type="ECO:0000256" key="3">
    <source>
        <dbReference type="ARBA" id="ARBA00022989"/>
    </source>
</evidence>
<comment type="caution">
    <text evidence="6">The sequence shown here is derived from an EMBL/GenBank/DDBJ whole genome shotgun (WGS) entry which is preliminary data.</text>
</comment>
<feature type="transmembrane region" description="Helical" evidence="5">
    <location>
        <begin position="230"/>
        <end position="252"/>
    </location>
</feature>
<evidence type="ECO:0000256" key="4">
    <source>
        <dbReference type="ARBA" id="ARBA00023136"/>
    </source>
</evidence>
<reference evidence="6 7" key="1">
    <citation type="submission" date="2019-12" db="EMBL/GenBank/DDBJ databases">
        <authorList>
            <person name="Lee S.D."/>
        </authorList>
    </citation>
    <scope>NUCLEOTIDE SEQUENCE [LARGE SCALE GENOMIC DNA]</scope>
    <source>
        <strain evidence="6 7">GH1-50</strain>
    </source>
</reference>
<evidence type="ECO:0000256" key="1">
    <source>
        <dbReference type="ARBA" id="ARBA00004141"/>
    </source>
</evidence>
<dbReference type="Proteomes" id="UP000480350">
    <property type="component" value="Unassembled WGS sequence"/>
</dbReference>